<sequence>MGTKERSGVLGEVLKLDVLWTKKLVTFVFQYIPFTKLRLHCKCLEISCNGIAWLAGWLAFIWIADSKPLYQMQLNLLFGLILDIIIIAVLKAIFRRRRPAVCSDMLTLGPDKFSFPSGHASRSAFIFMFFTMLNPVSEILWMPIFSWTLSVCLSRVLLSRHYILDVLGGMGVGIVEALIVGLLWIGENAASNIINYVTNDYLPGGEE</sequence>
<protein>
    <submittedName>
        <fullName evidence="3">Ppapdc2_0 protein</fullName>
    </submittedName>
</protein>
<keyword evidence="1" id="KW-0812">Transmembrane</keyword>
<evidence type="ECO:0000259" key="2">
    <source>
        <dbReference type="SMART" id="SM00014"/>
    </source>
</evidence>
<dbReference type="EMBL" id="GBYB01012440">
    <property type="protein sequence ID" value="JAG82207.1"/>
    <property type="molecule type" value="Transcribed_RNA"/>
</dbReference>
<organism evidence="3">
    <name type="scientific">Fopius arisanus</name>
    <dbReference type="NCBI Taxonomy" id="64838"/>
    <lineage>
        <taxon>Eukaryota</taxon>
        <taxon>Metazoa</taxon>
        <taxon>Ecdysozoa</taxon>
        <taxon>Arthropoda</taxon>
        <taxon>Hexapoda</taxon>
        <taxon>Insecta</taxon>
        <taxon>Pterygota</taxon>
        <taxon>Neoptera</taxon>
        <taxon>Endopterygota</taxon>
        <taxon>Hymenoptera</taxon>
        <taxon>Apocrita</taxon>
        <taxon>Ichneumonoidea</taxon>
        <taxon>Braconidae</taxon>
        <taxon>Opiinae</taxon>
        <taxon>Fopius</taxon>
    </lineage>
</organism>
<dbReference type="InterPro" id="IPR000326">
    <property type="entry name" value="PAP2/HPO"/>
</dbReference>
<feature type="transmembrane region" description="Helical" evidence="1">
    <location>
        <begin position="46"/>
        <end position="64"/>
    </location>
</feature>
<evidence type="ECO:0000313" key="3">
    <source>
        <dbReference type="EMBL" id="JAG82207.1"/>
    </source>
</evidence>
<dbReference type="AlphaFoldDB" id="A0A0C9RUE0"/>
<reference evidence="3" key="1">
    <citation type="submission" date="2015-01" db="EMBL/GenBank/DDBJ databases">
        <title>Transcriptome Assembly of Fopius arisanus.</title>
        <authorList>
            <person name="Geib S."/>
        </authorList>
    </citation>
    <scope>NUCLEOTIDE SEQUENCE</scope>
</reference>
<evidence type="ECO:0000256" key="1">
    <source>
        <dbReference type="SAM" id="Phobius"/>
    </source>
</evidence>
<dbReference type="CDD" id="cd03391">
    <property type="entry name" value="PAP2_containing_2_like"/>
    <property type="match status" value="1"/>
</dbReference>
<dbReference type="Pfam" id="PF01569">
    <property type="entry name" value="PAP2"/>
    <property type="match status" value="1"/>
</dbReference>
<keyword evidence="1" id="KW-1133">Transmembrane helix</keyword>
<dbReference type="Gene3D" id="1.20.144.10">
    <property type="entry name" value="Phosphatidic acid phosphatase type 2/haloperoxidase"/>
    <property type="match status" value="1"/>
</dbReference>
<feature type="transmembrane region" description="Helical" evidence="1">
    <location>
        <begin position="165"/>
        <end position="185"/>
    </location>
</feature>
<feature type="domain" description="Phosphatidic acid phosphatase type 2/haloperoxidase" evidence="2">
    <location>
        <begin position="71"/>
        <end position="181"/>
    </location>
</feature>
<accession>A0A0C9RUE0</accession>
<proteinExistence type="predicted"/>
<dbReference type="GO" id="GO:0042392">
    <property type="term" value="F:sphingosine-1-phosphate phosphatase activity"/>
    <property type="evidence" value="ECO:0007669"/>
    <property type="project" value="TreeGrafter"/>
</dbReference>
<dbReference type="SMART" id="SM00014">
    <property type="entry name" value="acidPPc"/>
    <property type="match status" value="1"/>
</dbReference>
<name>A0A0C9RUE0_9HYME</name>
<gene>
    <name evidence="3" type="primary">Ppapdc2_0</name>
    <name evidence="3" type="ORF">g.14689</name>
</gene>
<dbReference type="SUPFAM" id="SSF48317">
    <property type="entry name" value="Acid phosphatase/Vanadium-dependent haloperoxidase"/>
    <property type="match status" value="1"/>
</dbReference>
<dbReference type="PANTHER" id="PTHR14969:SF13">
    <property type="entry name" value="AT30094P"/>
    <property type="match status" value="1"/>
</dbReference>
<dbReference type="PANTHER" id="PTHR14969">
    <property type="entry name" value="SPHINGOSINE-1-PHOSPHATE PHOSPHOHYDROLASE"/>
    <property type="match status" value="1"/>
</dbReference>
<feature type="transmembrane region" description="Helical" evidence="1">
    <location>
        <begin position="76"/>
        <end position="94"/>
    </location>
</feature>
<keyword evidence="1" id="KW-0472">Membrane</keyword>
<dbReference type="InterPro" id="IPR036938">
    <property type="entry name" value="PAP2/HPO_sf"/>
</dbReference>